<sequence length="282" mass="30585">MEAIVRRVGMASPSISMRKCAAARSQPSRSAVGARPSRVQASSASSGANSKKSQPVVEHLLLLRIDPDEVSSADARKCIENLWSLQYQMGGVICSSAGESDPKKAKSGLEGDVSQYTHAVHFRFPARAQLDAFLSSPTVQKMQEEEIAENCVGAASLSFESSIPEDLFAIFRKGQDWEEGFDHAVVIECESEAEAGSRARGMRDFLEVNQPSMEECGVQQLTFGTAVTDGNKIGILMRFRNEYDFDYFTNSALYTKFIGAGGSRSLSAVTYGVGAQQATRNL</sequence>
<organism evidence="4 5">
    <name type="scientific">Chloropicon roscoffensis</name>
    <dbReference type="NCBI Taxonomy" id="1461544"/>
    <lineage>
        <taxon>Eukaryota</taxon>
        <taxon>Viridiplantae</taxon>
        <taxon>Chlorophyta</taxon>
        <taxon>Chloropicophyceae</taxon>
        <taxon>Chloropicales</taxon>
        <taxon>Chloropicaceae</taxon>
        <taxon>Chloropicon</taxon>
    </lineage>
</organism>
<evidence type="ECO:0000256" key="1">
    <source>
        <dbReference type="ARBA" id="ARBA00011738"/>
    </source>
</evidence>
<evidence type="ECO:0000313" key="4">
    <source>
        <dbReference type="EMBL" id="WZN63803.1"/>
    </source>
</evidence>
<name>A0AAX4PC50_9CHLO</name>
<accession>A0AAX4PC50</accession>
<proteinExistence type="predicted"/>
<evidence type="ECO:0000256" key="2">
    <source>
        <dbReference type="SAM" id="MobiDB-lite"/>
    </source>
</evidence>
<protein>
    <recommendedName>
        <fullName evidence="3">Stress-response A/B barrel domain-containing protein</fullName>
    </recommendedName>
</protein>
<keyword evidence="5" id="KW-1185">Reference proteome</keyword>
<reference evidence="4 5" key="1">
    <citation type="submission" date="2024-03" db="EMBL/GenBank/DDBJ databases">
        <title>Complete genome sequence of the green alga Chloropicon roscoffensis RCC1871.</title>
        <authorList>
            <person name="Lemieux C."/>
            <person name="Pombert J.-F."/>
            <person name="Otis C."/>
            <person name="Turmel M."/>
        </authorList>
    </citation>
    <scope>NUCLEOTIDE SEQUENCE [LARGE SCALE GENOMIC DNA]</scope>
    <source>
        <strain evidence="4 5">RCC1871</strain>
    </source>
</reference>
<dbReference type="PANTHER" id="PTHR33178">
    <property type="match status" value="1"/>
</dbReference>
<comment type="subunit">
    <text evidence="1">Homodimer.</text>
</comment>
<dbReference type="PANTHER" id="PTHR33178:SF10">
    <property type="entry name" value="STRESS-RESPONSE A_B BARREL DOMAIN-CONTAINING PROTEIN"/>
    <property type="match status" value="1"/>
</dbReference>
<feature type="domain" description="Stress-response A/B barrel" evidence="3">
    <location>
        <begin position="57"/>
        <end position="159"/>
    </location>
</feature>
<evidence type="ECO:0000313" key="5">
    <source>
        <dbReference type="Proteomes" id="UP001472866"/>
    </source>
</evidence>
<dbReference type="AlphaFoldDB" id="A0AAX4PC50"/>
<dbReference type="PROSITE" id="PS51502">
    <property type="entry name" value="S_R_A_B_BARREL"/>
    <property type="match status" value="1"/>
</dbReference>
<dbReference type="SUPFAM" id="SSF54909">
    <property type="entry name" value="Dimeric alpha+beta barrel"/>
    <property type="match status" value="2"/>
</dbReference>
<dbReference type="Proteomes" id="UP001472866">
    <property type="component" value="Chromosome 08"/>
</dbReference>
<dbReference type="InterPro" id="IPR013097">
    <property type="entry name" value="Dabb"/>
</dbReference>
<dbReference type="Gene3D" id="3.30.70.100">
    <property type="match status" value="1"/>
</dbReference>
<dbReference type="InterPro" id="IPR011008">
    <property type="entry name" value="Dimeric_a/b-barrel"/>
</dbReference>
<feature type="compositionally biased region" description="Low complexity" evidence="2">
    <location>
        <begin position="41"/>
        <end position="52"/>
    </location>
</feature>
<gene>
    <name evidence="4" type="ORF">HKI87_08g53560</name>
</gene>
<dbReference type="InterPro" id="IPR044662">
    <property type="entry name" value="HS1/DABB1-like"/>
</dbReference>
<evidence type="ECO:0000259" key="3">
    <source>
        <dbReference type="PROSITE" id="PS51502"/>
    </source>
</evidence>
<feature type="region of interest" description="Disordered" evidence="2">
    <location>
        <begin position="22"/>
        <end position="52"/>
    </location>
</feature>
<dbReference type="EMBL" id="CP151508">
    <property type="protein sequence ID" value="WZN63803.1"/>
    <property type="molecule type" value="Genomic_DNA"/>
</dbReference>